<dbReference type="SUPFAM" id="SSF53756">
    <property type="entry name" value="UDP-Glycosyltransferase/glycogen phosphorylase"/>
    <property type="match status" value="1"/>
</dbReference>
<proteinExistence type="predicted"/>
<dbReference type="Pfam" id="PF13692">
    <property type="entry name" value="Glyco_trans_1_4"/>
    <property type="match status" value="1"/>
</dbReference>
<dbReference type="EMBL" id="PXOQ01000015">
    <property type="protein sequence ID" value="PSG86592.1"/>
    <property type="molecule type" value="Genomic_DNA"/>
</dbReference>
<evidence type="ECO:0000313" key="1">
    <source>
        <dbReference type="EMBL" id="PSG86592.1"/>
    </source>
</evidence>
<dbReference type="AlphaFoldDB" id="A0A2T1N5M8"/>
<dbReference type="GO" id="GO:0016740">
    <property type="term" value="F:transferase activity"/>
    <property type="evidence" value="ECO:0007669"/>
    <property type="project" value="UniProtKB-KW"/>
</dbReference>
<evidence type="ECO:0000313" key="2">
    <source>
        <dbReference type="Proteomes" id="UP000238426"/>
    </source>
</evidence>
<protein>
    <submittedName>
        <fullName evidence="1">Glycosyltransferase</fullName>
    </submittedName>
</protein>
<dbReference type="OrthoDB" id="9807209at2"/>
<comment type="caution">
    <text evidence="1">The sequence shown here is derived from an EMBL/GenBank/DDBJ whole genome shotgun (WGS) entry which is preliminary data.</text>
</comment>
<organism evidence="1 2">
    <name type="scientific">Aurantibacter aestuarii</name>
    <dbReference type="NCBI Taxonomy" id="1266046"/>
    <lineage>
        <taxon>Bacteria</taxon>
        <taxon>Pseudomonadati</taxon>
        <taxon>Bacteroidota</taxon>
        <taxon>Flavobacteriia</taxon>
        <taxon>Flavobacteriales</taxon>
        <taxon>Flavobacteriaceae</taxon>
        <taxon>Aurantibacter</taxon>
    </lineage>
</organism>
<keyword evidence="1" id="KW-0808">Transferase</keyword>
<name>A0A2T1N5M8_9FLAO</name>
<dbReference type="Gene3D" id="3.40.50.2000">
    <property type="entry name" value="Glycogen Phosphorylase B"/>
    <property type="match status" value="1"/>
</dbReference>
<sequence length="387" mass="44813">MLQLIQLFLKANYKITFATACAKSDQAFNLKSIGLETVSITLNDSGFDAFVKQLNPKIVLFDRFNIEEQFGWRVSEQCPNAVKLLDTEDLHCLRKGRHAAFKKGEAFNDDYLYTELAKREIASILRSDCTLMISEYEIELLKNKFKLQESQLYYLPFLVEDSQINVTGLNTFEKRKNFITIGNFLHEPNWQAVLLLKHKIWPKIRLQLPNAELHIYGAYVSQKATQLHQPKDGFYIKGFAENVNRLMEEYRVCLSYLPFGAGLKGKILDAMRNGLPCAMNPIATEGIFGHLHINGICEEDINTFSDQTVQLYSNKNAWEEAQKNGYKVLEERFKLALFESAFIDSVEQLQQNLKKHRQEHFLGQILQHHNLQSTKYMSKWIEAKNKL</sequence>
<accession>A0A2T1N5M8</accession>
<keyword evidence="2" id="KW-1185">Reference proteome</keyword>
<dbReference type="Proteomes" id="UP000238426">
    <property type="component" value="Unassembled WGS sequence"/>
</dbReference>
<gene>
    <name evidence="1" type="ORF">C7H52_12520</name>
</gene>
<reference evidence="1 2" key="1">
    <citation type="submission" date="2018-03" db="EMBL/GenBank/DDBJ databases">
        <title>Mesoflavibacter sp. HG37 and Mesoflavibacter sp. HG96 sp.nov., two marine bacteria isolated from seawater of Western Pacific Ocean.</title>
        <authorList>
            <person name="Cheng H."/>
            <person name="Wu Y.-H."/>
            <person name="Guo L.-L."/>
            <person name="Xu X.-W."/>
        </authorList>
    </citation>
    <scope>NUCLEOTIDE SEQUENCE [LARGE SCALE GENOMIC DNA]</scope>
    <source>
        <strain evidence="1 2">KCTC 32269</strain>
    </source>
</reference>